<evidence type="ECO:0000313" key="1">
    <source>
        <dbReference type="EMBL" id="GLF94939.1"/>
    </source>
</evidence>
<evidence type="ECO:0000313" key="2">
    <source>
        <dbReference type="Proteomes" id="UP001291653"/>
    </source>
</evidence>
<dbReference type="EMBL" id="BSBI01000004">
    <property type="protein sequence ID" value="GLF94939.1"/>
    <property type="molecule type" value="Genomic_DNA"/>
</dbReference>
<sequence length="39" mass="4063">MAEDDRTDPGTASTVLCALRDLLALGATRGGGTVRTWVD</sequence>
<comment type="caution">
    <text evidence="1">The sequence shown here is derived from an EMBL/GenBank/DDBJ whole genome shotgun (WGS) entry which is preliminary data.</text>
</comment>
<reference evidence="1 2" key="1">
    <citation type="submission" date="2022-10" db="EMBL/GenBank/DDBJ databases">
        <title>Draft genome sequence of Streptomyces sp. YSPA8.</title>
        <authorList>
            <person name="Moriuchi R."/>
            <person name="Dohra H."/>
            <person name="Yamamura H."/>
            <person name="Kodani S."/>
        </authorList>
    </citation>
    <scope>NUCLEOTIDE SEQUENCE [LARGE SCALE GENOMIC DNA]</scope>
    <source>
        <strain evidence="1 2">YSPA8</strain>
    </source>
</reference>
<name>A0ABQ5NX49_9ACTN</name>
<dbReference type="Proteomes" id="UP001291653">
    <property type="component" value="Unassembled WGS sequence"/>
</dbReference>
<proteinExistence type="predicted"/>
<gene>
    <name evidence="1" type="ORF">SYYSPA8_11600</name>
</gene>
<organism evidence="1 2">
    <name type="scientific">Streptomyces yaizuensis</name>
    <dbReference type="NCBI Taxonomy" id="2989713"/>
    <lineage>
        <taxon>Bacteria</taxon>
        <taxon>Bacillati</taxon>
        <taxon>Actinomycetota</taxon>
        <taxon>Actinomycetes</taxon>
        <taxon>Kitasatosporales</taxon>
        <taxon>Streptomycetaceae</taxon>
        <taxon>Streptomyces</taxon>
    </lineage>
</organism>
<protein>
    <submittedName>
        <fullName evidence="1">Uncharacterized protein</fullName>
    </submittedName>
</protein>
<keyword evidence="2" id="KW-1185">Reference proteome</keyword>
<accession>A0ABQ5NX49</accession>